<organism evidence="2 3">
    <name type="scientific">Cercophora newfieldiana</name>
    <dbReference type="NCBI Taxonomy" id="92897"/>
    <lineage>
        <taxon>Eukaryota</taxon>
        <taxon>Fungi</taxon>
        <taxon>Dikarya</taxon>
        <taxon>Ascomycota</taxon>
        <taxon>Pezizomycotina</taxon>
        <taxon>Sordariomycetes</taxon>
        <taxon>Sordariomycetidae</taxon>
        <taxon>Sordariales</taxon>
        <taxon>Lasiosphaeriaceae</taxon>
        <taxon>Cercophora</taxon>
    </lineage>
</organism>
<dbReference type="EMBL" id="JAULSV010000004">
    <property type="protein sequence ID" value="KAK0645537.1"/>
    <property type="molecule type" value="Genomic_DNA"/>
</dbReference>
<evidence type="ECO:0000313" key="2">
    <source>
        <dbReference type="EMBL" id="KAK0645537.1"/>
    </source>
</evidence>
<evidence type="ECO:0000313" key="3">
    <source>
        <dbReference type="Proteomes" id="UP001174936"/>
    </source>
</evidence>
<protein>
    <submittedName>
        <fullName evidence="2">Uncharacterized protein</fullName>
    </submittedName>
</protein>
<gene>
    <name evidence="2" type="ORF">B0T16DRAFT_411404</name>
</gene>
<reference evidence="2" key="1">
    <citation type="submission" date="2023-06" db="EMBL/GenBank/DDBJ databases">
        <title>Genome-scale phylogeny and comparative genomics of the fungal order Sordariales.</title>
        <authorList>
            <consortium name="Lawrence Berkeley National Laboratory"/>
            <person name="Hensen N."/>
            <person name="Bonometti L."/>
            <person name="Westerberg I."/>
            <person name="Brannstrom I.O."/>
            <person name="Guillou S."/>
            <person name="Cros-Aarteil S."/>
            <person name="Calhoun S."/>
            <person name="Haridas S."/>
            <person name="Kuo A."/>
            <person name="Mondo S."/>
            <person name="Pangilinan J."/>
            <person name="Riley R."/>
            <person name="Labutti K."/>
            <person name="Andreopoulos B."/>
            <person name="Lipzen A."/>
            <person name="Chen C."/>
            <person name="Yanf M."/>
            <person name="Daum C."/>
            <person name="Ng V."/>
            <person name="Clum A."/>
            <person name="Steindorff A."/>
            <person name="Ohm R."/>
            <person name="Martin F."/>
            <person name="Silar P."/>
            <person name="Natvig D."/>
            <person name="Lalanne C."/>
            <person name="Gautier V."/>
            <person name="Ament-Velasquez S.L."/>
            <person name="Kruys A."/>
            <person name="Hutchinson M.I."/>
            <person name="Powell A.J."/>
            <person name="Barry K."/>
            <person name="Miller A.N."/>
            <person name="Grigoriev I.V."/>
            <person name="Debuchy R."/>
            <person name="Gladieux P."/>
            <person name="Thoren M.H."/>
            <person name="Johannesson H."/>
        </authorList>
    </citation>
    <scope>NUCLEOTIDE SEQUENCE</scope>
    <source>
        <strain evidence="2">SMH2532-1</strain>
    </source>
</reference>
<comment type="caution">
    <text evidence="2">The sequence shown here is derived from an EMBL/GenBank/DDBJ whole genome shotgun (WGS) entry which is preliminary data.</text>
</comment>
<sequence>MPSSHFAPTNLRHLPRTPGKFLPALHNNIHQGLPQLNRPPSWPRLPTLPATQTKQLNTVGKVIAVQPCREDHLRDSVSRGTQVSKTQG</sequence>
<accession>A0AA39Y617</accession>
<feature type="region of interest" description="Disordered" evidence="1">
    <location>
        <begin position="1"/>
        <end position="53"/>
    </location>
</feature>
<dbReference type="AlphaFoldDB" id="A0AA39Y617"/>
<keyword evidence="3" id="KW-1185">Reference proteome</keyword>
<evidence type="ECO:0000256" key="1">
    <source>
        <dbReference type="SAM" id="MobiDB-lite"/>
    </source>
</evidence>
<dbReference type="Proteomes" id="UP001174936">
    <property type="component" value="Unassembled WGS sequence"/>
</dbReference>
<name>A0AA39Y617_9PEZI</name>
<proteinExistence type="predicted"/>